<organism evidence="2">
    <name type="scientific">marine metagenome</name>
    <dbReference type="NCBI Taxonomy" id="408172"/>
    <lineage>
        <taxon>unclassified sequences</taxon>
        <taxon>metagenomes</taxon>
        <taxon>ecological metagenomes</taxon>
    </lineage>
</organism>
<evidence type="ECO:0000259" key="1">
    <source>
        <dbReference type="Pfam" id="PF13472"/>
    </source>
</evidence>
<dbReference type="PANTHER" id="PTHR30383">
    <property type="entry name" value="THIOESTERASE 1/PROTEASE 1/LYSOPHOSPHOLIPASE L1"/>
    <property type="match status" value="1"/>
</dbReference>
<proteinExistence type="predicted"/>
<dbReference type="InterPro" id="IPR013830">
    <property type="entry name" value="SGNH_hydro"/>
</dbReference>
<feature type="domain" description="SGNH hydrolase-type esterase" evidence="1">
    <location>
        <begin position="58"/>
        <end position="246"/>
    </location>
</feature>
<dbReference type="PANTHER" id="PTHR30383:SF5">
    <property type="entry name" value="SGNH HYDROLASE-TYPE ESTERASE DOMAIN-CONTAINING PROTEIN"/>
    <property type="match status" value="1"/>
</dbReference>
<dbReference type="Gene3D" id="3.40.50.1110">
    <property type="entry name" value="SGNH hydrolase"/>
    <property type="match status" value="1"/>
</dbReference>
<name>A0A381S3N8_9ZZZZ</name>
<dbReference type="InterPro" id="IPR051532">
    <property type="entry name" value="Ester_Hydrolysis_Enzymes"/>
</dbReference>
<dbReference type="GO" id="GO:0004622">
    <property type="term" value="F:phosphatidylcholine lysophospholipase activity"/>
    <property type="evidence" value="ECO:0007669"/>
    <property type="project" value="TreeGrafter"/>
</dbReference>
<dbReference type="AlphaFoldDB" id="A0A381S3N8"/>
<accession>A0A381S3N8</accession>
<dbReference type="EMBL" id="UINC01002630">
    <property type="protein sequence ID" value="SUZ98706.1"/>
    <property type="molecule type" value="Genomic_DNA"/>
</dbReference>
<sequence length="263" mass="28826">MGAMSSQSFHIGRRHFFERVALGVGLTANWSGLSARTPSTHMQAQATSNDSRIIVFQGDSVTDSSRNREQQGFNDPAGLGGGYAGMAVGQLLGQTPENHWECYNRGVSGHKVFQLADRWQADCLALKPDVLSILIGVNDFWHTLSHGYDGTVETYEQDYRALLDRTRVALPDVILIIGEPFAVTGGTALSESWYPAYAAYRGAAKRIAEDYGATWISYQSIFDEALMRAPVEHWCPDGVHPAPAGNYLMAQAWLDAFHTAVIA</sequence>
<evidence type="ECO:0000313" key="2">
    <source>
        <dbReference type="EMBL" id="SUZ98706.1"/>
    </source>
</evidence>
<protein>
    <recommendedName>
        <fullName evidence="1">SGNH hydrolase-type esterase domain-containing protein</fullName>
    </recommendedName>
</protein>
<dbReference type="CDD" id="cd01834">
    <property type="entry name" value="SGNH_hydrolase_like_2"/>
    <property type="match status" value="1"/>
</dbReference>
<dbReference type="SUPFAM" id="SSF52266">
    <property type="entry name" value="SGNH hydrolase"/>
    <property type="match status" value="1"/>
</dbReference>
<dbReference type="Pfam" id="PF13472">
    <property type="entry name" value="Lipase_GDSL_2"/>
    <property type="match status" value="1"/>
</dbReference>
<dbReference type="InterPro" id="IPR036514">
    <property type="entry name" value="SGNH_hydro_sf"/>
</dbReference>
<reference evidence="2" key="1">
    <citation type="submission" date="2018-05" db="EMBL/GenBank/DDBJ databases">
        <authorList>
            <person name="Lanie J.A."/>
            <person name="Ng W.-L."/>
            <person name="Kazmierczak K.M."/>
            <person name="Andrzejewski T.M."/>
            <person name="Davidsen T.M."/>
            <person name="Wayne K.J."/>
            <person name="Tettelin H."/>
            <person name="Glass J.I."/>
            <person name="Rusch D."/>
            <person name="Podicherti R."/>
            <person name="Tsui H.-C.T."/>
            <person name="Winkler M.E."/>
        </authorList>
    </citation>
    <scope>NUCLEOTIDE SEQUENCE</scope>
</reference>
<gene>
    <name evidence="2" type="ORF">METZ01_LOCUS51560</name>
</gene>